<dbReference type="AlphaFoldDB" id="A0A7J6BBQ7"/>
<evidence type="ECO:0000313" key="3">
    <source>
        <dbReference type="Proteomes" id="UP000593565"/>
    </source>
</evidence>
<feature type="region of interest" description="Disordered" evidence="1">
    <location>
        <begin position="64"/>
        <end position="86"/>
    </location>
</feature>
<reference evidence="2 3" key="1">
    <citation type="submission" date="2020-02" db="EMBL/GenBank/DDBJ databases">
        <title>A chromosome-scale genome assembly of the black bullhead catfish (Ameiurus melas).</title>
        <authorList>
            <person name="Wen M."/>
            <person name="Zham M."/>
            <person name="Cabau C."/>
            <person name="Klopp C."/>
            <person name="Donnadieu C."/>
            <person name="Roques C."/>
            <person name="Bouchez O."/>
            <person name="Lampietro C."/>
            <person name="Jouanno E."/>
            <person name="Herpin A."/>
            <person name="Louis A."/>
            <person name="Berthelot C."/>
            <person name="Parey E."/>
            <person name="Roest-Crollius H."/>
            <person name="Braasch I."/>
            <person name="Postlethwait J."/>
            <person name="Robinson-Rechavi M."/>
            <person name="Echchiki A."/>
            <person name="Begum T."/>
            <person name="Montfort J."/>
            <person name="Schartl M."/>
            <person name="Bobe J."/>
            <person name="Guiguen Y."/>
        </authorList>
    </citation>
    <scope>NUCLEOTIDE SEQUENCE [LARGE SCALE GENOMIC DNA]</scope>
    <source>
        <strain evidence="2">M_S1</strain>
        <tissue evidence="2">Blood</tissue>
    </source>
</reference>
<gene>
    <name evidence="2" type="ORF">AMELA_G00021680</name>
</gene>
<dbReference type="Proteomes" id="UP000593565">
    <property type="component" value="Unassembled WGS sequence"/>
</dbReference>
<proteinExistence type="predicted"/>
<name>A0A7J6BBQ7_AMEME</name>
<evidence type="ECO:0000256" key="1">
    <source>
        <dbReference type="SAM" id="MobiDB-lite"/>
    </source>
</evidence>
<feature type="region of interest" description="Disordered" evidence="1">
    <location>
        <begin position="1"/>
        <end position="48"/>
    </location>
</feature>
<dbReference type="EMBL" id="JAAGNN010000002">
    <property type="protein sequence ID" value="KAF4092494.1"/>
    <property type="molecule type" value="Genomic_DNA"/>
</dbReference>
<evidence type="ECO:0000313" key="2">
    <source>
        <dbReference type="EMBL" id="KAF4092494.1"/>
    </source>
</evidence>
<protein>
    <submittedName>
        <fullName evidence="2">Uncharacterized protein</fullName>
    </submittedName>
</protein>
<accession>A0A7J6BBQ7</accession>
<comment type="caution">
    <text evidence="2">The sequence shown here is derived from an EMBL/GenBank/DDBJ whole genome shotgun (WGS) entry which is preliminary data.</text>
</comment>
<keyword evidence="3" id="KW-1185">Reference proteome</keyword>
<organism evidence="2 3">
    <name type="scientific">Ameiurus melas</name>
    <name type="common">Black bullhead</name>
    <name type="synonym">Silurus melas</name>
    <dbReference type="NCBI Taxonomy" id="219545"/>
    <lineage>
        <taxon>Eukaryota</taxon>
        <taxon>Metazoa</taxon>
        <taxon>Chordata</taxon>
        <taxon>Craniata</taxon>
        <taxon>Vertebrata</taxon>
        <taxon>Euteleostomi</taxon>
        <taxon>Actinopterygii</taxon>
        <taxon>Neopterygii</taxon>
        <taxon>Teleostei</taxon>
        <taxon>Ostariophysi</taxon>
        <taxon>Siluriformes</taxon>
        <taxon>Ictaluridae</taxon>
        <taxon>Ameiurus</taxon>
    </lineage>
</organism>
<sequence length="109" mass="12003">MHPPIHPSSTANSFFSIAGEPEDYPREHRAQGGVHPGQGTDVPSIHPSSTAYSFFRVAGEPGAYPWEHQAQGGVHPEQGDNPLQGTITYTFTHPFIHYGHFRHANQTTM</sequence>